<organism evidence="1 2">
    <name type="scientific">Curtobacterium aetherium</name>
    <dbReference type="NCBI Taxonomy" id="2841594"/>
    <lineage>
        <taxon>Bacteria</taxon>
        <taxon>Bacillati</taxon>
        <taxon>Actinomycetota</taxon>
        <taxon>Actinomycetes</taxon>
        <taxon>Micrococcales</taxon>
        <taxon>Microbacteriaceae</taxon>
        <taxon>Curtobacterium</taxon>
    </lineage>
</organism>
<dbReference type="Proteomes" id="UP000681794">
    <property type="component" value="Chromosome"/>
</dbReference>
<proteinExistence type="predicted"/>
<keyword evidence="2" id="KW-1185">Reference proteome</keyword>
<sequence length="428" mass="46146">MAVKPPSVPLRLLRRFPTTSIVLAPYALLFLPLAIWNDNPQTDFIIRTGGLAVGGAFLVEAAVALVVLGERRARRQQSPVSVLTARWYGSRVAAVARVVTVTSIVANLTSVLLGGGTLRAQVDSAVPSGVLTVLSPFVSWAYVAVALIIAANALGGLSRWGAVRWLVALLATQAIMAYLTNLTARATVFLVLLATLAILTRLVPRSWILAGAAACAVIWPTVFEIRNALRRANGIDVSETVSATDRLRFDEQIGRAAQYGAGHDLGQPDVWSALRYGFVPRFLDPDRPTISSGNLINEFLGGSSISSYTFQPVATAWFFWGPLAVVLLYVLYATVIMGLRPWDRIARRPGAVIVFALMLGGPLSWFSTPPDVVVNMLQTLVSTTPVLLALRLWARADTRRARAIEANRVRSSVTVRSTHPSGSMGAVR</sequence>
<protein>
    <submittedName>
        <fullName evidence="1">Uncharacterized protein</fullName>
    </submittedName>
</protein>
<dbReference type="EMBL" id="CP076544">
    <property type="protein sequence ID" value="QWS32812.1"/>
    <property type="molecule type" value="Genomic_DNA"/>
</dbReference>
<gene>
    <name evidence="1" type="ORF">KM842_11085</name>
</gene>
<evidence type="ECO:0000313" key="1">
    <source>
        <dbReference type="EMBL" id="QWS32812.1"/>
    </source>
</evidence>
<evidence type="ECO:0000313" key="2">
    <source>
        <dbReference type="Proteomes" id="UP000681794"/>
    </source>
</evidence>
<name>A0ACD1E1X8_9MICO</name>
<accession>A0ACD1E1X8</accession>
<reference evidence="1" key="1">
    <citation type="submission" date="2021-06" db="EMBL/GenBank/DDBJ databases">
        <authorList>
            <person name="Ellington A.J."/>
            <person name="Bryan N.C."/>
            <person name="Christner B.C."/>
            <person name="Reisch C.R."/>
        </authorList>
    </citation>
    <scope>NUCLEOTIDE SEQUENCE</scope>
    <source>
        <strain evidence="1">L6-1</strain>
    </source>
</reference>